<comment type="caution">
    <text evidence="2">The sequence shown here is derived from an EMBL/GenBank/DDBJ whole genome shotgun (WGS) entry which is preliminary data.</text>
</comment>
<sequence length="467" mass="53007">MFWNSDALYLPSVLIDVIRDGGSLRTWSFAPTPYFFPDLPVIFLFGSITENVFRALLLYAILQTSLLTFLLGKFIRVLEPKMHYTHSYSLSLLTVSSLLLIADKFPMLYYLYFPSVHISAFLATLWIWPYLKREKVPKYSVFPLLSILTLSDRILILELYLPAVLAWARRYGRWGISFPLISIRFFATGLIGLGLQSLVKVFLTVNSPNKIPTLESLSNWGNDLITGILSLKLSAIFLLFAILGGILCLRKGKESGHSYGFLGYFQLSLCFLPPLFGLYSSENALKYSIPAFVFVPIFFGILPSVKNPTYLGHSRNFALLGLILSLGILSAFVEPPTNIRSWTQTIQPEETICVDEWKEKDSFVFVLSESRKAKRILTYSEKRVLAYPIDFSTLEGSYSVSNKEWFLFPPEGPVAVLPDGLGESRVKSFYGEPSRILECSSGNGKIWVYEETDKIRDYLQRPIQKTK</sequence>
<keyword evidence="1" id="KW-0472">Membrane</keyword>
<dbReference type="AlphaFoldDB" id="A0A4R9K2C3"/>
<dbReference type="EMBL" id="RQGF01000035">
    <property type="protein sequence ID" value="TGL59000.1"/>
    <property type="molecule type" value="Genomic_DNA"/>
</dbReference>
<feature type="transmembrane region" description="Helical" evidence="1">
    <location>
        <begin position="84"/>
        <end position="102"/>
    </location>
</feature>
<keyword evidence="3" id="KW-1185">Reference proteome</keyword>
<evidence type="ECO:0000313" key="3">
    <source>
        <dbReference type="Proteomes" id="UP000297762"/>
    </source>
</evidence>
<keyword evidence="1" id="KW-1133">Transmembrane helix</keyword>
<feature type="transmembrane region" description="Helical" evidence="1">
    <location>
        <begin position="287"/>
        <end position="305"/>
    </location>
</feature>
<reference evidence="2" key="1">
    <citation type="journal article" date="2019" name="PLoS Negl. Trop. Dis.">
        <title>Revisiting the worldwide diversity of Leptospira species in the environment.</title>
        <authorList>
            <person name="Vincent A.T."/>
            <person name="Schiettekatte O."/>
            <person name="Bourhy P."/>
            <person name="Veyrier F.J."/>
            <person name="Picardeau M."/>
        </authorList>
    </citation>
    <scope>NUCLEOTIDE SEQUENCE [LARGE SCALE GENOMIC DNA]</scope>
    <source>
        <strain evidence="2">201702455</strain>
    </source>
</reference>
<feature type="transmembrane region" description="Helical" evidence="1">
    <location>
        <begin position="141"/>
        <end position="168"/>
    </location>
</feature>
<dbReference type="OrthoDB" id="314254at2"/>
<accession>A0A4R9K2C3</accession>
<feature type="transmembrane region" description="Helical" evidence="1">
    <location>
        <begin position="180"/>
        <end position="204"/>
    </location>
</feature>
<gene>
    <name evidence="2" type="ORF">EHQ64_17985</name>
</gene>
<protein>
    <submittedName>
        <fullName evidence="2">Uncharacterized protein</fullName>
    </submittedName>
</protein>
<feature type="transmembrane region" description="Helical" evidence="1">
    <location>
        <begin position="261"/>
        <end position="281"/>
    </location>
</feature>
<name>A0A4R9K2C3_9LEPT</name>
<proteinExistence type="predicted"/>
<feature type="transmembrane region" description="Helical" evidence="1">
    <location>
        <begin position="317"/>
        <end position="333"/>
    </location>
</feature>
<evidence type="ECO:0000313" key="2">
    <source>
        <dbReference type="EMBL" id="TGL59000.1"/>
    </source>
</evidence>
<feature type="transmembrane region" description="Helical" evidence="1">
    <location>
        <begin position="56"/>
        <end position="78"/>
    </location>
</feature>
<evidence type="ECO:0000256" key="1">
    <source>
        <dbReference type="SAM" id="Phobius"/>
    </source>
</evidence>
<feature type="transmembrane region" description="Helical" evidence="1">
    <location>
        <begin position="109"/>
        <end position="129"/>
    </location>
</feature>
<dbReference type="Proteomes" id="UP000297762">
    <property type="component" value="Unassembled WGS sequence"/>
</dbReference>
<keyword evidence="1" id="KW-0812">Transmembrane</keyword>
<organism evidence="2 3">
    <name type="scientific">Leptospira sarikeiensis</name>
    <dbReference type="NCBI Taxonomy" id="2484943"/>
    <lineage>
        <taxon>Bacteria</taxon>
        <taxon>Pseudomonadati</taxon>
        <taxon>Spirochaetota</taxon>
        <taxon>Spirochaetia</taxon>
        <taxon>Leptospirales</taxon>
        <taxon>Leptospiraceae</taxon>
        <taxon>Leptospira</taxon>
    </lineage>
</organism>
<feature type="transmembrane region" description="Helical" evidence="1">
    <location>
        <begin position="224"/>
        <end position="249"/>
    </location>
</feature>